<keyword evidence="8" id="KW-1185">Reference proteome</keyword>
<gene>
    <name evidence="7" type="ORF">N0F65_001113</name>
</gene>
<comment type="similarity">
    <text evidence="3">Belongs to the mitochondrion-specific ribosomal protein mS38 family.</text>
</comment>
<evidence type="ECO:0000313" key="8">
    <source>
        <dbReference type="Proteomes" id="UP001146120"/>
    </source>
</evidence>
<dbReference type="Pfam" id="PF08213">
    <property type="entry name" value="COX24_C"/>
    <property type="match status" value="1"/>
</dbReference>
<protein>
    <recommendedName>
        <fullName evidence="4">Small ribosomal subunit protein mS38</fullName>
    </recommendedName>
</protein>
<reference evidence="7" key="2">
    <citation type="journal article" date="2023" name="Microbiol Resour">
        <title>Decontamination and Annotation of the Draft Genome Sequence of the Oomycete Lagenidium giganteum ARSEF 373.</title>
        <authorList>
            <person name="Morgan W.R."/>
            <person name="Tartar A."/>
        </authorList>
    </citation>
    <scope>NUCLEOTIDE SEQUENCE</scope>
    <source>
        <strain evidence="7">ARSEF 373</strain>
    </source>
</reference>
<evidence type="ECO:0000313" key="7">
    <source>
        <dbReference type="EMBL" id="DAZ94379.1"/>
    </source>
</evidence>
<reference evidence="7" key="1">
    <citation type="submission" date="2022-11" db="EMBL/GenBank/DDBJ databases">
        <authorList>
            <person name="Morgan W.R."/>
            <person name="Tartar A."/>
        </authorList>
    </citation>
    <scope>NUCLEOTIDE SEQUENCE</scope>
    <source>
        <strain evidence="7">ARSEF 373</strain>
    </source>
</reference>
<keyword evidence="2" id="KW-0496">Mitochondrion</keyword>
<accession>A0AAV2YP19</accession>
<evidence type="ECO:0000256" key="4">
    <source>
        <dbReference type="ARBA" id="ARBA00035682"/>
    </source>
</evidence>
<evidence type="ECO:0000259" key="6">
    <source>
        <dbReference type="SMART" id="SM01155"/>
    </source>
</evidence>
<dbReference type="PANTHER" id="PTHR32035:SF3">
    <property type="entry name" value="SMALL RIBOSOMAL SUBUNIT PROTEIN MS38"/>
    <property type="match status" value="1"/>
</dbReference>
<sequence>MALRAAVRSALWQSAKRPATQVTVARAAGAAVAQNAKAFSTNSLFSEASFPVKEDPAMWLQKYARMDPADMWKVGSFPVQKDAAATEEPRGLSCSQDLWDTQGMLSALSDDLPLSGGARGVDELLREMDMAHGYFADSVLKKRRKKMNKHKHRKRRKAVRMRTKKN</sequence>
<proteinExistence type="inferred from homology"/>
<name>A0AAV2YP19_9STRA</name>
<dbReference type="Proteomes" id="UP001146120">
    <property type="component" value="Unassembled WGS sequence"/>
</dbReference>
<dbReference type="PANTHER" id="PTHR32035">
    <property type="entry name" value="AURORA KINASE A-INTERACTING PROTEIN"/>
    <property type="match status" value="1"/>
</dbReference>
<feature type="region of interest" description="Disordered" evidence="5">
    <location>
        <begin position="145"/>
        <end position="166"/>
    </location>
</feature>
<dbReference type="SMART" id="SM01155">
    <property type="entry name" value="DUF1713"/>
    <property type="match status" value="1"/>
</dbReference>
<evidence type="ECO:0000256" key="2">
    <source>
        <dbReference type="ARBA" id="ARBA00023128"/>
    </source>
</evidence>
<organism evidence="7 8">
    <name type="scientific">Lagenidium giganteum</name>
    <dbReference type="NCBI Taxonomy" id="4803"/>
    <lineage>
        <taxon>Eukaryota</taxon>
        <taxon>Sar</taxon>
        <taxon>Stramenopiles</taxon>
        <taxon>Oomycota</taxon>
        <taxon>Peronosporomycetes</taxon>
        <taxon>Pythiales</taxon>
        <taxon>Pythiaceae</taxon>
    </lineage>
</organism>
<comment type="caution">
    <text evidence="7">The sequence shown here is derived from an EMBL/GenBank/DDBJ whole genome shotgun (WGS) entry which is preliminary data.</text>
</comment>
<dbReference type="InterPro" id="IPR013177">
    <property type="entry name" value="Ribosomal_mS38_C"/>
</dbReference>
<comment type="subcellular location">
    <subcellularLocation>
        <location evidence="1">Mitochondrion</location>
    </subcellularLocation>
</comment>
<feature type="domain" description="Ribosomal protein mS38 C-terminal" evidence="6">
    <location>
        <begin position="135"/>
        <end position="166"/>
    </location>
</feature>
<evidence type="ECO:0000256" key="3">
    <source>
        <dbReference type="ARBA" id="ARBA00035647"/>
    </source>
</evidence>
<dbReference type="EMBL" id="DAKRPA010000254">
    <property type="protein sequence ID" value="DAZ94379.1"/>
    <property type="molecule type" value="Genomic_DNA"/>
</dbReference>
<dbReference type="AlphaFoldDB" id="A0AAV2YP19"/>
<evidence type="ECO:0000256" key="1">
    <source>
        <dbReference type="ARBA" id="ARBA00004173"/>
    </source>
</evidence>
<dbReference type="GO" id="GO:0005739">
    <property type="term" value="C:mitochondrion"/>
    <property type="evidence" value="ECO:0007669"/>
    <property type="project" value="UniProtKB-SubCell"/>
</dbReference>
<evidence type="ECO:0000256" key="5">
    <source>
        <dbReference type="SAM" id="MobiDB-lite"/>
    </source>
</evidence>